<dbReference type="PANTHER" id="PTHR30481:SF2">
    <property type="entry name" value="SITE-SPECIFIC DNA-METHYLTRANSFERASE (ADENINE-SPECIFIC)"/>
    <property type="match status" value="1"/>
</dbReference>
<dbReference type="Gene3D" id="3.40.50.150">
    <property type="entry name" value="Vaccinia Virus protein VP39"/>
    <property type="match status" value="2"/>
</dbReference>
<dbReference type="PANTHER" id="PTHR30481">
    <property type="entry name" value="DNA ADENINE METHYLASE"/>
    <property type="match status" value="1"/>
</dbReference>
<dbReference type="RefSeq" id="WP_126209455.1">
    <property type="nucleotide sequence ID" value="NZ_PELZ01000460.1"/>
</dbReference>
<dbReference type="Pfam" id="PF02086">
    <property type="entry name" value="MethyltransfD12"/>
    <property type="match status" value="1"/>
</dbReference>
<dbReference type="InterPro" id="IPR029063">
    <property type="entry name" value="SAM-dependent_MTases_sf"/>
</dbReference>
<organism evidence="4 5">
    <name type="scientific">Thermus scotoductus</name>
    <dbReference type="NCBI Taxonomy" id="37636"/>
    <lineage>
        <taxon>Bacteria</taxon>
        <taxon>Thermotogati</taxon>
        <taxon>Deinococcota</taxon>
        <taxon>Deinococci</taxon>
        <taxon>Thermales</taxon>
        <taxon>Thermaceae</taxon>
        <taxon>Thermus</taxon>
    </lineage>
</organism>
<dbReference type="InterPro" id="IPR012327">
    <property type="entry name" value="MeTrfase_D12"/>
</dbReference>
<keyword evidence="3" id="KW-0949">S-adenosyl-L-methionine</keyword>
<evidence type="ECO:0000256" key="1">
    <source>
        <dbReference type="ARBA" id="ARBA00022603"/>
    </source>
</evidence>
<dbReference type="PRINTS" id="PR00505">
    <property type="entry name" value="D12N6MTFRASE"/>
</dbReference>
<protein>
    <submittedName>
        <fullName evidence="4">DNA methyltransferase</fullName>
    </submittedName>
</protein>
<dbReference type="GO" id="GO:0009007">
    <property type="term" value="F:site-specific DNA-methyltransferase (adenine-specific) activity"/>
    <property type="evidence" value="ECO:0007669"/>
    <property type="project" value="UniProtKB-EC"/>
</dbReference>
<name>A0A430S8Q8_THESC</name>
<evidence type="ECO:0000313" key="4">
    <source>
        <dbReference type="EMBL" id="RTH32119.1"/>
    </source>
</evidence>
<dbReference type="GO" id="GO:0043565">
    <property type="term" value="F:sequence-specific DNA binding"/>
    <property type="evidence" value="ECO:0007669"/>
    <property type="project" value="TreeGrafter"/>
</dbReference>
<keyword evidence="1 4" id="KW-0489">Methyltransferase</keyword>
<gene>
    <name evidence="4" type="ORF">CSW37_12710</name>
</gene>
<comment type="caution">
    <text evidence="4">The sequence shown here is derived from an EMBL/GenBank/DDBJ whole genome shotgun (WGS) entry which is preliminary data.</text>
</comment>
<proteinExistence type="predicted"/>
<dbReference type="GO" id="GO:0009307">
    <property type="term" value="P:DNA restriction-modification system"/>
    <property type="evidence" value="ECO:0007669"/>
    <property type="project" value="InterPro"/>
</dbReference>
<dbReference type="Proteomes" id="UP000288051">
    <property type="component" value="Unassembled WGS sequence"/>
</dbReference>
<dbReference type="AlphaFoldDB" id="A0A430S8Q8"/>
<dbReference type="GO" id="GO:0032259">
    <property type="term" value="P:methylation"/>
    <property type="evidence" value="ECO:0007669"/>
    <property type="project" value="UniProtKB-KW"/>
</dbReference>
<accession>A0A430S8Q8</accession>
<keyword evidence="2 4" id="KW-0808">Transferase</keyword>
<sequence length="302" mass="34783">MRRIEEVPPFPEHWGETRPTQLINVASVPQRSPFRYPGGKTWFVPVFRRWITSLRRRPSVLVEPFAGGGIISLTAIFEDLVPQAVMVELDEEVAAVWEIILEGEAEWLANQILSFKMTKDTVLELLNSSPQTKKEKAFQTIVKNRVLRGGILAKGSSLMKRGENGKGISSRWYPKTIARRIIDISRVAHRIIFRNEDGLRVMSEFANREDVIYFIDPPYTADPQKPGKRLYKYHQIDHEALFTLCQSLRGDFLMTYNASDEVKLMASRYGFELCSIPMKTAHHKVKWELVIGRDLSWMQDCS</sequence>
<evidence type="ECO:0000256" key="3">
    <source>
        <dbReference type="ARBA" id="ARBA00022691"/>
    </source>
</evidence>
<reference evidence="4 5" key="1">
    <citation type="journal article" date="2019" name="Extremophiles">
        <title>Biogeography of thermophiles and predominance of Thermus scotoductus in domestic water heaters.</title>
        <authorList>
            <person name="Wilpiszeski R.L."/>
            <person name="Zhang Z."/>
            <person name="House C.H."/>
        </authorList>
    </citation>
    <scope>NUCLEOTIDE SEQUENCE [LARGE SCALE GENOMIC DNA]</scope>
    <source>
        <strain evidence="4 5">24_S24</strain>
    </source>
</reference>
<dbReference type="GO" id="GO:0006298">
    <property type="term" value="P:mismatch repair"/>
    <property type="evidence" value="ECO:0007669"/>
    <property type="project" value="TreeGrafter"/>
</dbReference>
<dbReference type="EMBL" id="PELZ01000460">
    <property type="protein sequence ID" value="RTH32119.1"/>
    <property type="molecule type" value="Genomic_DNA"/>
</dbReference>
<dbReference type="GO" id="GO:1904047">
    <property type="term" value="F:S-adenosyl-L-methionine binding"/>
    <property type="evidence" value="ECO:0007669"/>
    <property type="project" value="TreeGrafter"/>
</dbReference>
<evidence type="ECO:0000256" key="2">
    <source>
        <dbReference type="ARBA" id="ARBA00022679"/>
    </source>
</evidence>
<dbReference type="SUPFAM" id="SSF53335">
    <property type="entry name" value="S-adenosyl-L-methionine-dependent methyltransferases"/>
    <property type="match status" value="1"/>
</dbReference>
<evidence type="ECO:0000313" key="5">
    <source>
        <dbReference type="Proteomes" id="UP000288051"/>
    </source>
</evidence>